<gene>
    <name evidence="8" type="primary">Slc5a9-L1</name>
    <name evidence="8" type="ORF">Hamer_G021585</name>
</gene>
<reference evidence="8" key="1">
    <citation type="journal article" date="2021" name="Sci. Adv.">
        <title>The American lobster genome reveals insights on longevity, neural, and immune adaptations.</title>
        <authorList>
            <person name="Polinski J.M."/>
            <person name="Zimin A.V."/>
            <person name="Clark K.F."/>
            <person name="Kohn A.B."/>
            <person name="Sadowski N."/>
            <person name="Timp W."/>
            <person name="Ptitsyn A."/>
            <person name="Khanna P."/>
            <person name="Romanova D.Y."/>
            <person name="Williams P."/>
            <person name="Greenwood S.J."/>
            <person name="Moroz L.L."/>
            <person name="Walt D.R."/>
            <person name="Bodnar A.G."/>
        </authorList>
    </citation>
    <scope>NUCLEOTIDE SEQUENCE</scope>
    <source>
        <strain evidence="8">GMGI-L3</strain>
    </source>
</reference>
<feature type="transmembrane region" description="Helical" evidence="7">
    <location>
        <begin position="83"/>
        <end position="100"/>
    </location>
</feature>
<feature type="transmembrane region" description="Helical" evidence="7">
    <location>
        <begin position="327"/>
        <end position="346"/>
    </location>
</feature>
<feature type="transmembrane region" description="Helical" evidence="7">
    <location>
        <begin position="20"/>
        <end position="45"/>
    </location>
</feature>
<dbReference type="Proteomes" id="UP000747542">
    <property type="component" value="Unassembled WGS sequence"/>
</dbReference>
<dbReference type="NCBIfam" id="TIGR00813">
    <property type="entry name" value="sss"/>
    <property type="match status" value="1"/>
</dbReference>
<dbReference type="AlphaFoldDB" id="A0A8J5MZ16"/>
<evidence type="ECO:0000256" key="6">
    <source>
        <dbReference type="RuleBase" id="RU362091"/>
    </source>
</evidence>
<feature type="transmembrane region" description="Helical" evidence="7">
    <location>
        <begin position="187"/>
        <end position="208"/>
    </location>
</feature>
<evidence type="ECO:0000256" key="3">
    <source>
        <dbReference type="ARBA" id="ARBA00022692"/>
    </source>
</evidence>
<dbReference type="PROSITE" id="PS50283">
    <property type="entry name" value="NA_SOLUT_SYMP_3"/>
    <property type="match status" value="1"/>
</dbReference>
<evidence type="ECO:0000256" key="2">
    <source>
        <dbReference type="ARBA" id="ARBA00006434"/>
    </source>
</evidence>
<evidence type="ECO:0000313" key="8">
    <source>
        <dbReference type="EMBL" id="KAG7169193.1"/>
    </source>
</evidence>
<feature type="non-terminal residue" evidence="8">
    <location>
        <position position="371"/>
    </location>
</feature>
<feature type="transmembrane region" description="Helical" evidence="7">
    <location>
        <begin position="297"/>
        <end position="315"/>
    </location>
</feature>
<keyword evidence="9" id="KW-1185">Reference proteome</keyword>
<evidence type="ECO:0000313" key="9">
    <source>
        <dbReference type="Proteomes" id="UP000747542"/>
    </source>
</evidence>
<dbReference type="PANTHER" id="PTHR11819:SF150">
    <property type="entry name" value="SODIUM_MYO-INOSITOL COTRANSPORTER"/>
    <property type="match status" value="1"/>
</dbReference>
<dbReference type="Gene3D" id="1.20.1730.10">
    <property type="entry name" value="Sodium/glucose cotransporter"/>
    <property type="match status" value="1"/>
</dbReference>
<dbReference type="GO" id="GO:0005886">
    <property type="term" value="C:plasma membrane"/>
    <property type="evidence" value="ECO:0007669"/>
    <property type="project" value="TreeGrafter"/>
</dbReference>
<proteinExistence type="inferred from homology"/>
<feature type="transmembrane region" description="Helical" evidence="7">
    <location>
        <begin position="255"/>
        <end position="276"/>
    </location>
</feature>
<sequence length="371" mass="41672">VSTLPEYTRKRFGGRRIQMYLAVLSLILYIFTKISVNLFSGAIFIQQALKVSNLYVCIIFMLVLTAVCTMVGGLAAVIYTDTLQFFVMIGGSLFVVIKGFQEVGGYNELQVKYLTAIPEILVENKTCGLPRVDSWRMLRDADPTISDLPWPAFLLGQIPASLWYWCTDQMMVQRAMAAKSLSHAQGGTLFAGYFKILPMFIIILPGMISRVLFPNEVGCADPEECFKSCGSRVSCSNSAYPRLVLEYLPTGMRGVMLSVMLSAIMSNLTSIFNSASTLFTMDIWSYYRPKAKSREQLLVGRLFIVVLVGISILWIPIIEQSQGGQLFVYIQGAFWGLMIGFVIGMVRMALDFYYHEPACYEDDDRPLFIKN</sequence>
<comment type="caution">
    <text evidence="8">The sequence shown here is derived from an EMBL/GenBank/DDBJ whole genome shotgun (WGS) entry which is preliminary data.</text>
</comment>
<dbReference type="EMBL" id="JAHLQT010018031">
    <property type="protein sequence ID" value="KAG7169193.1"/>
    <property type="molecule type" value="Genomic_DNA"/>
</dbReference>
<name>A0A8J5MZ16_HOMAM</name>
<dbReference type="InterPro" id="IPR038377">
    <property type="entry name" value="Na/Glc_symporter_sf"/>
</dbReference>
<evidence type="ECO:0000256" key="4">
    <source>
        <dbReference type="ARBA" id="ARBA00022989"/>
    </source>
</evidence>
<dbReference type="GO" id="GO:0005412">
    <property type="term" value="F:D-glucose:sodium symporter activity"/>
    <property type="evidence" value="ECO:0007669"/>
    <property type="project" value="TreeGrafter"/>
</dbReference>
<keyword evidence="4 7" id="KW-1133">Transmembrane helix</keyword>
<evidence type="ECO:0000256" key="1">
    <source>
        <dbReference type="ARBA" id="ARBA00004141"/>
    </source>
</evidence>
<feature type="non-terminal residue" evidence="8">
    <location>
        <position position="1"/>
    </location>
</feature>
<keyword evidence="5 7" id="KW-0472">Membrane</keyword>
<evidence type="ECO:0000256" key="7">
    <source>
        <dbReference type="SAM" id="Phobius"/>
    </source>
</evidence>
<protein>
    <submittedName>
        <fullName evidence="8">Sodium/glucose cotransporter 4-like 1</fullName>
    </submittedName>
</protein>
<dbReference type="PANTHER" id="PTHR11819">
    <property type="entry name" value="SOLUTE CARRIER FAMILY 5"/>
    <property type="match status" value="1"/>
</dbReference>
<comment type="similarity">
    <text evidence="2 6">Belongs to the sodium:solute symporter (SSF) (TC 2.A.21) family.</text>
</comment>
<accession>A0A8J5MZ16</accession>
<comment type="subcellular location">
    <subcellularLocation>
        <location evidence="1">Membrane</location>
        <topology evidence="1">Multi-pass membrane protein</topology>
    </subcellularLocation>
</comment>
<dbReference type="Pfam" id="PF00474">
    <property type="entry name" value="SSF"/>
    <property type="match status" value="1"/>
</dbReference>
<feature type="transmembrane region" description="Helical" evidence="7">
    <location>
        <begin position="51"/>
        <end position="76"/>
    </location>
</feature>
<feature type="transmembrane region" description="Helical" evidence="7">
    <location>
        <begin position="148"/>
        <end position="166"/>
    </location>
</feature>
<organism evidence="8 9">
    <name type="scientific">Homarus americanus</name>
    <name type="common">American lobster</name>
    <dbReference type="NCBI Taxonomy" id="6706"/>
    <lineage>
        <taxon>Eukaryota</taxon>
        <taxon>Metazoa</taxon>
        <taxon>Ecdysozoa</taxon>
        <taxon>Arthropoda</taxon>
        <taxon>Crustacea</taxon>
        <taxon>Multicrustacea</taxon>
        <taxon>Malacostraca</taxon>
        <taxon>Eumalacostraca</taxon>
        <taxon>Eucarida</taxon>
        <taxon>Decapoda</taxon>
        <taxon>Pleocyemata</taxon>
        <taxon>Astacidea</taxon>
        <taxon>Nephropoidea</taxon>
        <taxon>Nephropidae</taxon>
        <taxon>Homarus</taxon>
    </lineage>
</organism>
<keyword evidence="3 7" id="KW-0812">Transmembrane</keyword>
<dbReference type="InterPro" id="IPR001734">
    <property type="entry name" value="Na/solute_symporter"/>
</dbReference>
<evidence type="ECO:0000256" key="5">
    <source>
        <dbReference type="ARBA" id="ARBA00023136"/>
    </source>
</evidence>